<dbReference type="SUPFAM" id="SSF51120">
    <property type="entry name" value="beta-Roll"/>
    <property type="match status" value="1"/>
</dbReference>
<feature type="chain" id="PRO_5045080261" description="Calcium-binding protein" evidence="2">
    <location>
        <begin position="29"/>
        <end position="221"/>
    </location>
</feature>
<dbReference type="RefSeq" id="WP_344305382.1">
    <property type="nucleotide sequence ID" value="NZ_BAAAQQ010000013.1"/>
</dbReference>
<dbReference type="PROSITE" id="PS51257">
    <property type="entry name" value="PROKAR_LIPOPROTEIN"/>
    <property type="match status" value="1"/>
</dbReference>
<evidence type="ECO:0000313" key="4">
    <source>
        <dbReference type="Proteomes" id="UP001500575"/>
    </source>
</evidence>
<gene>
    <name evidence="3" type="ORF">GCM10009843_37800</name>
</gene>
<organism evidence="3 4">
    <name type="scientific">Nocardioides bigeumensis</name>
    <dbReference type="NCBI Taxonomy" id="433657"/>
    <lineage>
        <taxon>Bacteria</taxon>
        <taxon>Bacillati</taxon>
        <taxon>Actinomycetota</taxon>
        <taxon>Actinomycetes</taxon>
        <taxon>Propionibacteriales</taxon>
        <taxon>Nocardioidaceae</taxon>
        <taxon>Nocardioides</taxon>
    </lineage>
</organism>
<protein>
    <recommendedName>
        <fullName evidence="5">Calcium-binding protein</fullName>
    </recommendedName>
</protein>
<sequence>MATRIAGVVAASALACALVSATFGTSYADGLRAPAQSVDGTCFGATPTEELEIGEDFVGSDAVDVVIGGDQVQGMGGNDLICGATYADGGEGDDRIEVHGVDTALGGPGDDEFVALAVSGTDTTGARLIGGPGNDVFWGSTLAESVFGGGGVDVVWAGGGDDVVKLGRGNDQGFGQIGDDLFKGGGGDDVVDGGPGLDQVRGGAGSNRCQNVESPSACPNR</sequence>
<evidence type="ECO:0008006" key="5">
    <source>
        <dbReference type="Google" id="ProtNLM"/>
    </source>
</evidence>
<dbReference type="InterPro" id="IPR001343">
    <property type="entry name" value="Hemolysn_Ca-bd"/>
</dbReference>
<name>A0ABN2YXA6_9ACTN</name>
<proteinExistence type="predicted"/>
<reference evidence="3 4" key="1">
    <citation type="journal article" date="2019" name="Int. J. Syst. Evol. Microbiol.">
        <title>The Global Catalogue of Microorganisms (GCM) 10K type strain sequencing project: providing services to taxonomists for standard genome sequencing and annotation.</title>
        <authorList>
            <consortium name="The Broad Institute Genomics Platform"/>
            <consortium name="The Broad Institute Genome Sequencing Center for Infectious Disease"/>
            <person name="Wu L."/>
            <person name="Ma J."/>
        </authorList>
    </citation>
    <scope>NUCLEOTIDE SEQUENCE [LARGE SCALE GENOMIC DNA]</scope>
    <source>
        <strain evidence="3 4">JCM 16021</strain>
    </source>
</reference>
<evidence type="ECO:0000313" key="3">
    <source>
        <dbReference type="EMBL" id="GAA2132861.1"/>
    </source>
</evidence>
<dbReference type="Pfam" id="PF00353">
    <property type="entry name" value="HemolysinCabind"/>
    <property type="match status" value="2"/>
</dbReference>
<dbReference type="Proteomes" id="UP001500575">
    <property type="component" value="Unassembled WGS sequence"/>
</dbReference>
<evidence type="ECO:0000256" key="2">
    <source>
        <dbReference type="SAM" id="SignalP"/>
    </source>
</evidence>
<dbReference type="InterPro" id="IPR011049">
    <property type="entry name" value="Serralysin-like_metalloprot_C"/>
</dbReference>
<dbReference type="PRINTS" id="PR00313">
    <property type="entry name" value="CABNDNGRPT"/>
</dbReference>
<feature type="signal peptide" evidence="2">
    <location>
        <begin position="1"/>
        <end position="28"/>
    </location>
</feature>
<accession>A0ABN2YXA6</accession>
<feature type="region of interest" description="Disordered" evidence="1">
    <location>
        <begin position="200"/>
        <end position="221"/>
    </location>
</feature>
<keyword evidence="2" id="KW-0732">Signal</keyword>
<keyword evidence="4" id="KW-1185">Reference proteome</keyword>
<dbReference type="EMBL" id="BAAAQQ010000013">
    <property type="protein sequence ID" value="GAA2132861.1"/>
    <property type="molecule type" value="Genomic_DNA"/>
</dbReference>
<comment type="caution">
    <text evidence="3">The sequence shown here is derived from an EMBL/GenBank/DDBJ whole genome shotgun (WGS) entry which is preliminary data.</text>
</comment>
<feature type="compositionally biased region" description="Polar residues" evidence="1">
    <location>
        <begin position="207"/>
        <end position="221"/>
    </location>
</feature>
<dbReference type="Gene3D" id="2.150.10.10">
    <property type="entry name" value="Serralysin-like metalloprotease, C-terminal"/>
    <property type="match status" value="2"/>
</dbReference>
<evidence type="ECO:0000256" key="1">
    <source>
        <dbReference type="SAM" id="MobiDB-lite"/>
    </source>
</evidence>